<proteinExistence type="predicted"/>
<evidence type="ECO:0008006" key="4">
    <source>
        <dbReference type="Google" id="ProtNLM"/>
    </source>
</evidence>
<name>A0A1X2HH51_9FUNG</name>
<accession>A0A1X2HH51</accession>
<protein>
    <recommendedName>
        <fullName evidence="4">F-box domain-containing protein</fullName>
    </recommendedName>
</protein>
<evidence type="ECO:0000256" key="1">
    <source>
        <dbReference type="SAM" id="MobiDB-lite"/>
    </source>
</evidence>
<dbReference type="STRING" id="90262.A0A1X2HH51"/>
<dbReference type="EMBL" id="MCGE01000065">
    <property type="protein sequence ID" value="ORY98300.1"/>
    <property type="molecule type" value="Genomic_DNA"/>
</dbReference>
<dbReference type="PANTHER" id="PTHR13318">
    <property type="entry name" value="PARTNER OF PAIRED, ISOFORM B-RELATED"/>
    <property type="match status" value="1"/>
</dbReference>
<feature type="compositionally biased region" description="Acidic residues" evidence="1">
    <location>
        <begin position="367"/>
        <end position="380"/>
    </location>
</feature>
<dbReference type="OrthoDB" id="10257471at2759"/>
<feature type="region of interest" description="Disordered" evidence="1">
    <location>
        <begin position="366"/>
        <end position="389"/>
    </location>
</feature>
<dbReference type="GO" id="GO:0019005">
    <property type="term" value="C:SCF ubiquitin ligase complex"/>
    <property type="evidence" value="ECO:0007669"/>
    <property type="project" value="TreeGrafter"/>
</dbReference>
<sequence length="434" mass="50477">MARLDQLPLELISVIMDNVTSRRDLYACNLVNHAFHFATTPMLWRRRTIRDGQYRNFITSLRHQHHPTHLFGCHIRRLDFNLHRLTDKQLMDVMKHVGPQLEALTILYGRLITNTSFQHIPRHYPRLTLLHLQHSSITVDPWIEQLGRHCQQLQRLILTDCRSMDGSIFGFLAQCPLRYVLLNKSETGYLHKHGDGTQHLRLMSSYGVHPERFIMDVLTTAPHLWPHLTHLTIQGSCGPDEHLTIIPFLQTHVHLIELKLQRSAITDATLDTIGTVLARVVTRVNVSWNPQLTAQGIRRLVWRCQRLLGLSFDACGMTAADFPDLVAADRRRPRFRPPTLQQQQQQQERQQLQWRLQLEMMLLFNNDDGDDDGGDDDDSDNNNNNDHHHRHHFIINNNINNNEIVDVQPNFTGLGRLKILTIRQHSNQAGDYRQ</sequence>
<dbReference type="Proteomes" id="UP000193560">
    <property type="component" value="Unassembled WGS sequence"/>
</dbReference>
<dbReference type="SUPFAM" id="SSF81383">
    <property type="entry name" value="F-box domain"/>
    <property type="match status" value="1"/>
</dbReference>
<dbReference type="Gene3D" id="3.80.10.10">
    <property type="entry name" value="Ribonuclease Inhibitor"/>
    <property type="match status" value="1"/>
</dbReference>
<dbReference type="SUPFAM" id="SSF52047">
    <property type="entry name" value="RNI-like"/>
    <property type="match status" value="1"/>
</dbReference>
<gene>
    <name evidence="2" type="ORF">BCR42DRAFT_430364</name>
</gene>
<dbReference type="GO" id="GO:0031146">
    <property type="term" value="P:SCF-dependent proteasomal ubiquitin-dependent protein catabolic process"/>
    <property type="evidence" value="ECO:0007669"/>
    <property type="project" value="TreeGrafter"/>
</dbReference>
<dbReference type="InterPro" id="IPR036047">
    <property type="entry name" value="F-box-like_dom_sf"/>
</dbReference>
<organism evidence="2 3">
    <name type="scientific">Absidia repens</name>
    <dbReference type="NCBI Taxonomy" id="90262"/>
    <lineage>
        <taxon>Eukaryota</taxon>
        <taxon>Fungi</taxon>
        <taxon>Fungi incertae sedis</taxon>
        <taxon>Mucoromycota</taxon>
        <taxon>Mucoromycotina</taxon>
        <taxon>Mucoromycetes</taxon>
        <taxon>Mucorales</taxon>
        <taxon>Cunninghamellaceae</taxon>
        <taxon>Absidia</taxon>
    </lineage>
</organism>
<evidence type="ECO:0000313" key="2">
    <source>
        <dbReference type="EMBL" id="ORY98300.1"/>
    </source>
</evidence>
<dbReference type="InterPro" id="IPR032675">
    <property type="entry name" value="LRR_dom_sf"/>
</dbReference>
<dbReference type="AlphaFoldDB" id="A0A1X2HH51"/>
<evidence type="ECO:0000313" key="3">
    <source>
        <dbReference type="Proteomes" id="UP000193560"/>
    </source>
</evidence>
<comment type="caution">
    <text evidence="2">The sequence shown here is derived from an EMBL/GenBank/DDBJ whole genome shotgun (WGS) entry which is preliminary data.</text>
</comment>
<keyword evidence="3" id="KW-1185">Reference proteome</keyword>
<reference evidence="2 3" key="1">
    <citation type="submission" date="2016-07" db="EMBL/GenBank/DDBJ databases">
        <title>Pervasive Adenine N6-methylation of Active Genes in Fungi.</title>
        <authorList>
            <consortium name="DOE Joint Genome Institute"/>
            <person name="Mondo S.J."/>
            <person name="Dannebaum R.O."/>
            <person name="Kuo R.C."/>
            <person name="Labutti K."/>
            <person name="Haridas S."/>
            <person name="Kuo A."/>
            <person name="Salamov A."/>
            <person name="Ahrendt S.R."/>
            <person name="Lipzen A."/>
            <person name="Sullivan W."/>
            <person name="Andreopoulos W.B."/>
            <person name="Clum A."/>
            <person name="Lindquist E."/>
            <person name="Daum C."/>
            <person name="Ramamoorthy G.K."/>
            <person name="Gryganskyi A."/>
            <person name="Culley D."/>
            <person name="Magnuson J.K."/>
            <person name="James T.Y."/>
            <person name="O'Malley M.A."/>
            <person name="Stajich J.E."/>
            <person name="Spatafora J.W."/>
            <person name="Visel A."/>
            <person name="Grigoriev I.V."/>
        </authorList>
    </citation>
    <scope>NUCLEOTIDE SEQUENCE [LARGE SCALE GENOMIC DNA]</scope>
    <source>
        <strain evidence="2 3">NRRL 1336</strain>
    </source>
</reference>